<evidence type="ECO:0000256" key="3">
    <source>
        <dbReference type="ARBA" id="ARBA00004906"/>
    </source>
</evidence>
<keyword evidence="12 14" id="KW-0539">Nucleus</keyword>
<reference evidence="20" key="1">
    <citation type="submission" date="2022-11" db="UniProtKB">
        <authorList>
            <consortium name="WormBaseParasite"/>
        </authorList>
    </citation>
    <scope>IDENTIFICATION</scope>
</reference>
<keyword evidence="11 14" id="KW-0175">Coiled coil</keyword>
<dbReference type="InterPro" id="IPR013083">
    <property type="entry name" value="Znf_RING/FYVE/PHD"/>
</dbReference>
<keyword evidence="9 14" id="KW-0862">Zinc</keyword>
<keyword evidence="6 14" id="KW-0479">Metal-binding</keyword>
<evidence type="ECO:0000256" key="12">
    <source>
        <dbReference type="ARBA" id="ARBA00023242"/>
    </source>
</evidence>
<dbReference type="Pfam" id="PF00097">
    <property type="entry name" value="zf-C3HC4"/>
    <property type="match status" value="1"/>
</dbReference>
<evidence type="ECO:0000259" key="18">
    <source>
        <dbReference type="PROSITE" id="PS50089"/>
    </source>
</evidence>
<keyword evidence="8 14" id="KW-0833">Ubl conjugation pathway</keyword>
<dbReference type="GO" id="GO:0008270">
    <property type="term" value="F:zinc ion binding"/>
    <property type="evidence" value="ECO:0007669"/>
    <property type="project" value="UniProtKB-KW"/>
</dbReference>
<evidence type="ECO:0000256" key="6">
    <source>
        <dbReference type="ARBA" id="ARBA00022723"/>
    </source>
</evidence>
<comment type="pathway">
    <text evidence="3 14">Protein modification; protein ubiquitination.</text>
</comment>
<dbReference type="GO" id="GO:0005634">
    <property type="term" value="C:nucleus"/>
    <property type="evidence" value="ECO:0007669"/>
    <property type="project" value="UniProtKB-SubCell"/>
</dbReference>
<feature type="compositionally biased region" description="Polar residues" evidence="16">
    <location>
        <begin position="611"/>
        <end position="642"/>
    </location>
</feature>
<evidence type="ECO:0000256" key="17">
    <source>
        <dbReference type="SAM" id="Phobius"/>
    </source>
</evidence>
<feature type="region of interest" description="Disordered" evidence="16">
    <location>
        <begin position="1"/>
        <end position="25"/>
    </location>
</feature>
<dbReference type="SUPFAM" id="SSF57850">
    <property type="entry name" value="RING/U-box"/>
    <property type="match status" value="1"/>
</dbReference>
<dbReference type="InterPro" id="IPR018957">
    <property type="entry name" value="Znf_C3HC4_RING-type"/>
</dbReference>
<organism evidence="19 20">
    <name type="scientific">Meloidogyne javanica</name>
    <name type="common">Root-knot nematode worm</name>
    <dbReference type="NCBI Taxonomy" id="6303"/>
    <lineage>
        <taxon>Eukaryota</taxon>
        <taxon>Metazoa</taxon>
        <taxon>Ecdysozoa</taxon>
        <taxon>Nematoda</taxon>
        <taxon>Chromadorea</taxon>
        <taxon>Rhabditida</taxon>
        <taxon>Tylenchina</taxon>
        <taxon>Tylenchomorpha</taxon>
        <taxon>Tylenchoidea</taxon>
        <taxon>Meloidogynidae</taxon>
        <taxon>Meloidogyninae</taxon>
        <taxon>Meloidogyne</taxon>
        <taxon>Meloidogyne incognita group</taxon>
    </lineage>
</organism>
<evidence type="ECO:0000256" key="4">
    <source>
        <dbReference type="ARBA" id="ARBA00005555"/>
    </source>
</evidence>
<sequence>MTKRSLASEDSDDDEIQASSSEARIDSPHTKKRRFVEFEPIRICSIGSVVCFFFWWGGVKVGLPRLGHTPDRLLFGWLEAKVGLPRLAPDRTPSEPKLGVGVFWFQKEIEHKVLRAQHYKLCERFRYKQKIQQELEKRIEEFERRQVQDDAVNCIINRYWNRLDADIQLLLQRFGEETPQLQLDTETKEETTSSPPQGKHFLNLLAQWSCDELDDKMKQRVEFSQRAIAKLLLTCARISERNGRLCDLLKDYGNNENKLVSDSDQTAKINEELQSYATSVFEENVSNKKLVNDLQTENHRLSLQSSSCDDKIALMESKVETLNNEIEDLRCQLLKSFRREEKLDFRLAEYIKKENSLVQVQEAASITKNLTQIENGAINEEVASLSKSKLEELQQDLEIQTDLANNRLTELKEITERNKSLSAEVECCKMKMKYISPDDIKNSNEYLFLQTSFSSLFEDCKLQKKEIEDLKQTNTQIKQHYEERISSMQIDETTALERFQQTVCELDNDLNLARKEYENVCVDYEINTISKEQAIPIQEQVNSLMNTLSTQNTQLKQEVARLKRKLQETFEQLNMVSMERGCNKELEGERRLNNDNYLIIKLEENSSSSLHQLNSTTQHHQIPSDHSSPVNSENTHNSNNAIDNVMDSGLIKKEEPMDVSSQNGEDHSNKPHVVSTSSGNHRPDSSNSASSRPCTPTNLGAENQRLRMERDRFKEKLRQLAKTDLHEKRKYWTEEQKRKLKHLEEVCEKKIRELQNAKQEEDGLMQEMESIGQAFEELQEQNKKLLEQLREKEEVNLKLMSERIRSTQGQKKIKDEKDLLSKTIQSMENQLAAKMLLCQKLEEKERILIEQRGTLEHEIRIREQHNESLKKKACEFSQLSTDLKLRLERLDVQFNELRENVIKKASTHEADANKIKRLEEEKSSMKRKLDRAKKMEKLENVDQVIQEENRILRESLTCPSCKVRRKNAILEKCHHVFCFECIRQRYDNRRRKCPKCNAAFGANDYHRIYLE</sequence>
<keyword evidence="17" id="KW-0812">Transmembrane</keyword>
<feature type="transmembrane region" description="Helical" evidence="17">
    <location>
        <begin position="41"/>
        <end position="58"/>
    </location>
</feature>
<dbReference type="InterPro" id="IPR013956">
    <property type="entry name" value="E3_ubiquit_lig_Bre1"/>
</dbReference>
<evidence type="ECO:0000256" key="14">
    <source>
        <dbReference type="RuleBase" id="RU365038"/>
    </source>
</evidence>
<dbReference type="Gene3D" id="3.30.40.10">
    <property type="entry name" value="Zinc/RING finger domain, C3HC4 (zinc finger)"/>
    <property type="match status" value="1"/>
</dbReference>
<comment type="catalytic activity">
    <reaction evidence="1 14">
        <text>S-ubiquitinyl-[E2 ubiquitin-conjugating enzyme]-L-cysteine + [acceptor protein]-L-lysine = [E2 ubiquitin-conjugating enzyme]-L-cysteine + N(6)-ubiquitinyl-[acceptor protein]-L-lysine.</text>
        <dbReference type="EC" id="2.3.2.27"/>
    </reaction>
</comment>
<evidence type="ECO:0000256" key="7">
    <source>
        <dbReference type="ARBA" id="ARBA00022771"/>
    </source>
</evidence>
<evidence type="ECO:0000313" key="19">
    <source>
        <dbReference type="Proteomes" id="UP000887561"/>
    </source>
</evidence>
<keyword evidence="10 14" id="KW-0156">Chromatin regulator</keyword>
<feature type="coiled-coil region" evidence="15">
    <location>
        <begin position="312"/>
        <end position="339"/>
    </location>
</feature>
<dbReference type="PROSITE" id="PS00518">
    <property type="entry name" value="ZF_RING_1"/>
    <property type="match status" value="1"/>
</dbReference>
<dbReference type="GO" id="GO:0006325">
    <property type="term" value="P:chromatin organization"/>
    <property type="evidence" value="ECO:0007669"/>
    <property type="project" value="UniProtKB-KW"/>
</dbReference>
<keyword evidence="17" id="KW-1133">Transmembrane helix</keyword>
<feature type="compositionally biased region" description="Polar residues" evidence="16">
    <location>
        <begin position="674"/>
        <end position="701"/>
    </location>
</feature>
<comment type="similarity">
    <text evidence="4 14">Belongs to the BRE1 family.</text>
</comment>
<evidence type="ECO:0000256" key="5">
    <source>
        <dbReference type="ARBA" id="ARBA00022679"/>
    </source>
</evidence>
<dbReference type="InterPro" id="IPR058642">
    <property type="entry name" value="BRE1A/B-like_dom"/>
</dbReference>
<evidence type="ECO:0000256" key="15">
    <source>
        <dbReference type="SAM" id="Coils"/>
    </source>
</evidence>
<dbReference type="GO" id="GO:0016567">
    <property type="term" value="P:protein ubiquitination"/>
    <property type="evidence" value="ECO:0007669"/>
    <property type="project" value="UniProtKB-UniRule"/>
</dbReference>
<feature type="region of interest" description="Disordered" evidence="16">
    <location>
        <begin position="611"/>
        <end position="643"/>
    </location>
</feature>
<feature type="domain" description="RING-type" evidence="18">
    <location>
        <begin position="958"/>
        <end position="997"/>
    </location>
</feature>
<dbReference type="PANTHER" id="PTHR23163:SF0">
    <property type="entry name" value="E3 UBIQUITIN-PROTEIN LIGASE BRE1"/>
    <property type="match status" value="1"/>
</dbReference>
<dbReference type="SMART" id="SM00184">
    <property type="entry name" value="RING"/>
    <property type="match status" value="1"/>
</dbReference>
<dbReference type="PROSITE" id="PS50089">
    <property type="entry name" value="ZF_RING_2"/>
    <property type="match status" value="1"/>
</dbReference>
<evidence type="ECO:0000256" key="10">
    <source>
        <dbReference type="ARBA" id="ARBA00022853"/>
    </source>
</evidence>
<dbReference type="InterPro" id="IPR001841">
    <property type="entry name" value="Znf_RING"/>
</dbReference>
<dbReference type="Proteomes" id="UP000887561">
    <property type="component" value="Unplaced"/>
</dbReference>
<accession>A0A915MLG1</accession>
<keyword evidence="5 14" id="KW-0808">Transferase</keyword>
<keyword evidence="7 13" id="KW-0863">Zinc-finger</keyword>
<dbReference type="GO" id="GO:0061630">
    <property type="term" value="F:ubiquitin protein ligase activity"/>
    <property type="evidence" value="ECO:0007669"/>
    <property type="project" value="UniProtKB-EC"/>
</dbReference>
<dbReference type="PANTHER" id="PTHR23163">
    <property type="entry name" value="RING FINGER PROTEIN-RELATED"/>
    <property type="match status" value="1"/>
</dbReference>
<feature type="coiled-coil region" evidence="15">
    <location>
        <begin position="545"/>
        <end position="579"/>
    </location>
</feature>
<dbReference type="InterPro" id="IPR017907">
    <property type="entry name" value="Znf_RING_CS"/>
</dbReference>
<evidence type="ECO:0000256" key="16">
    <source>
        <dbReference type="SAM" id="MobiDB-lite"/>
    </source>
</evidence>
<evidence type="ECO:0000256" key="13">
    <source>
        <dbReference type="PROSITE-ProRule" id="PRU00175"/>
    </source>
</evidence>
<proteinExistence type="inferred from homology"/>
<comment type="subcellular location">
    <subcellularLocation>
        <location evidence="2 14">Nucleus</location>
    </subcellularLocation>
</comment>
<evidence type="ECO:0000256" key="9">
    <source>
        <dbReference type="ARBA" id="ARBA00022833"/>
    </source>
</evidence>
<dbReference type="WBParaSite" id="scaffold4074_cov180.g7597">
    <property type="protein sequence ID" value="scaffold4074_cov180.g7597"/>
    <property type="gene ID" value="scaffold4074_cov180.g7597"/>
</dbReference>
<feature type="coiled-coil region" evidence="15">
    <location>
        <begin position="387"/>
        <end position="431"/>
    </location>
</feature>
<keyword evidence="17" id="KW-0472">Membrane</keyword>
<evidence type="ECO:0000256" key="11">
    <source>
        <dbReference type="ARBA" id="ARBA00023054"/>
    </source>
</evidence>
<evidence type="ECO:0000256" key="1">
    <source>
        <dbReference type="ARBA" id="ARBA00000900"/>
    </source>
</evidence>
<dbReference type="GO" id="GO:0033503">
    <property type="term" value="C:HULC complex"/>
    <property type="evidence" value="ECO:0007669"/>
    <property type="project" value="TreeGrafter"/>
</dbReference>
<dbReference type="Pfam" id="PF26052">
    <property type="entry name" value="BRE1B"/>
    <property type="match status" value="1"/>
</dbReference>
<evidence type="ECO:0000256" key="8">
    <source>
        <dbReference type="ARBA" id="ARBA00022786"/>
    </source>
</evidence>
<evidence type="ECO:0000256" key="2">
    <source>
        <dbReference type="ARBA" id="ARBA00004123"/>
    </source>
</evidence>
<keyword evidence="19" id="KW-1185">Reference proteome</keyword>
<feature type="region of interest" description="Disordered" evidence="16">
    <location>
        <begin position="657"/>
        <end position="706"/>
    </location>
</feature>
<dbReference type="AlphaFoldDB" id="A0A915MLG1"/>
<dbReference type="EC" id="2.3.2.27" evidence="14"/>
<evidence type="ECO:0000313" key="20">
    <source>
        <dbReference type="WBParaSite" id="scaffold4074_cov180.g7597"/>
    </source>
</evidence>
<name>A0A915MLG1_MELJA</name>
<protein>
    <recommendedName>
        <fullName evidence="14">E3 ubiquitin protein ligase</fullName>
        <ecNumber evidence="14">2.3.2.27</ecNumber>
    </recommendedName>
</protein>